<dbReference type="InterPro" id="IPR058913">
    <property type="entry name" value="Integrase_dom_put"/>
</dbReference>
<evidence type="ECO:0000256" key="1">
    <source>
        <dbReference type="ARBA" id="ARBA00022884"/>
    </source>
</evidence>
<dbReference type="PROSITE" id="PS50994">
    <property type="entry name" value="INTEGRASE"/>
    <property type="match status" value="1"/>
</dbReference>
<dbReference type="Pfam" id="PF24764">
    <property type="entry name" value="rva_4"/>
    <property type="match status" value="1"/>
</dbReference>
<evidence type="ECO:0000256" key="2">
    <source>
        <dbReference type="SAM" id="MobiDB-lite"/>
    </source>
</evidence>
<dbReference type="PANTHER" id="PTHR46791">
    <property type="entry name" value="EXPRESSED PROTEIN"/>
    <property type="match status" value="1"/>
</dbReference>
<dbReference type="AlphaFoldDB" id="A0AAD2H1P3"/>
<feature type="region of interest" description="Disordered" evidence="2">
    <location>
        <begin position="472"/>
        <end position="515"/>
    </location>
</feature>
<dbReference type="SUPFAM" id="SSF53098">
    <property type="entry name" value="Ribonuclease H-like"/>
    <property type="match status" value="1"/>
</dbReference>
<feature type="compositionally biased region" description="Low complexity" evidence="2">
    <location>
        <begin position="498"/>
        <end position="510"/>
    </location>
</feature>
<keyword evidence="5" id="KW-1185">Reference proteome</keyword>
<evidence type="ECO:0000313" key="4">
    <source>
        <dbReference type="EMBL" id="CAK5266042.1"/>
    </source>
</evidence>
<gene>
    <name evidence="4" type="ORF">MYCIT1_LOCUS7514</name>
</gene>
<dbReference type="InterPro" id="IPR012337">
    <property type="entry name" value="RNaseH-like_sf"/>
</dbReference>
<dbReference type="InterPro" id="IPR001584">
    <property type="entry name" value="Integrase_cat-core"/>
</dbReference>
<dbReference type="Proteomes" id="UP001295794">
    <property type="component" value="Unassembled WGS sequence"/>
</dbReference>
<dbReference type="InterPro" id="IPR036397">
    <property type="entry name" value="RNaseH_sf"/>
</dbReference>
<keyword evidence="1" id="KW-0694">RNA-binding</keyword>
<dbReference type="Gene3D" id="3.30.420.10">
    <property type="entry name" value="Ribonuclease H-like superfamily/Ribonuclease H"/>
    <property type="match status" value="1"/>
</dbReference>
<feature type="domain" description="Integrase catalytic" evidence="3">
    <location>
        <begin position="260"/>
        <end position="366"/>
    </location>
</feature>
<sequence>MGASIAFLPKKVSSHTTMTHALPLFLPPPDGHVWSTNAVEAAQQLSLGYEHALAVLNRETDINQVRYHLKHVASNLVPILKAFEHHAVEEGIPMDWICSAAQAVGKLMKALCVVCDQMAQEDHVQVLHAVPVETVYTGGRGRPRKIINAALLHEAMSNQRKISISKLARTLRVSRPTLLKQLRDLGISYKFSELSRDQLDELVRHFKSAKPDSGVRYLDGHLRQRGLRIQKHRVRSAVHRVDGFGRLLRARRIVKRQEYRVSRPHALWHVDGHHKLILWGIVIHGFVDGYSRTVTALRASTNNQASTVLRVLLDAVGKYGILPSRIRGDRGGENKKVSVYMILKRGLGRASFMWGSSTHNTRIERLWVEVGSQFVRRWRAFFYRLEALHSLDRKDKRHLWLLHHLFLDQINADCENFCQEWNCHPISGEGHDQTPNDLCLLGQLEHGFYDPNEYAHVHPSVLERHYGVVGNPFNRENGQTGAGQLGDEDVPSPDPGDCGSASSAESECGSIFGSDDGELRRQIETAHEKNFHHDPVSVPKHAAPFDDDKTMELFFTALAAAEDRSLVPAGFGLYPEEWVGGEYPTHEILKSGRHGGKRLQVALPVSIWKPRAEIWARGLAILNEITYMFE</sequence>
<dbReference type="EMBL" id="CAVNYO010000105">
    <property type="protein sequence ID" value="CAK5266042.1"/>
    <property type="molecule type" value="Genomic_DNA"/>
</dbReference>
<dbReference type="GO" id="GO:0005634">
    <property type="term" value="C:nucleus"/>
    <property type="evidence" value="ECO:0007669"/>
    <property type="project" value="UniProtKB-ARBA"/>
</dbReference>
<evidence type="ECO:0000259" key="3">
    <source>
        <dbReference type="PROSITE" id="PS50994"/>
    </source>
</evidence>
<dbReference type="GO" id="GO:0015074">
    <property type="term" value="P:DNA integration"/>
    <property type="evidence" value="ECO:0007669"/>
    <property type="project" value="InterPro"/>
</dbReference>
<accession>A0AAD2H1P3</accession>
<dbReference type="PANTHER" id="PTHR46791:SF5">
    <property type="entry name" value="CLR5 DOMAIN-CONTAINING PROTEIN-RELATED"/>
    <property type="match status" value="1"/>
</dbReference>
<evidence type="ECO:0000313" key="5">
    <source>
        <dbReference type="Proteomes" id="UP001295794"/>
    </source>
</evidence>
<reference evidence="4" key="1">
    <citation type="submission" date="2023-11" db="EMBL/GenBank/DDBJ databases">
        <authorList>
            <person name="De Vega J J."/>
            <person name="De Vega J J."/>
        </authorList>
    </citation>
    <scope>NUCLEOTIDE SEQUENCE</scope>
</reference>
<comment type="caution">
    <text evidence="4">The sequence shown here is derived from an EMBL/GenBank/DDBJ whole genome shotgun (WGS) entry which is preliminary data.</text>
</comment>
<dbReference type="GO" id="GO:0003723">
    <property type="term" value="F:RNA binding"/>
    <property type="evidence" value="ECO:0007669"/>
    <property type="project" value="UniProtKB-KW"/>
</dbReference>
<organism evidence="4 5">
    <name type="scientific">Mycena citricolor</name>
    <dbReference type="NCBI Taxonomy" id="2018698"/>
    <lineage>
        <taxon>Eukaryota</taxon>
        <taxon>Fungi</taxon>
        <taxon>Dikarya</taxon>
        <taxon>Basidiomycota</taxon>
        <taxon>Agaricomycotina</taxon>
        <taxon>Agaricomycetes</taxon>
        <taxon>Agaricomycetidae</taxon>
        <taxon>Agaricales</taxon>
        <taxon>Marasmiineae</taxon>
        <taxon>Mycenaceae</taxon>
        <taxon>Mycena</taxon>
    </lineage>
</organism>
<protein>
    <recommendedName>
        <fullName evidence="3">Integrase catalytic domain-containing protein</fullName>
    </recommendedName>
</protein>
<name>A0AAD2H1P3_9AGAR</name>
<proteinExistence type="predicted"/>